<keyword evidence="6 7" id="KW-0472">Membrane</keyword>
<evidence type="ECO:0000256" key="5">
    <source>
        <dbReference type="ARBA" id="ARBA00022989"/>
    </source>
</evidence>
<feature type="transmembrane region" description="Helical" evidence="7">
    <location>
        <begin position="119"/>
        <end position="143"/>
    </location>
</feature>
<comment type="subcellular location">
    <subcellularLocation>
        <location evidence="1 7">Cell membrane</location>
        <topology evidence="1 7">Multi-pass membrane protein</topology>
    </subcellularLocation>
</comment>
<dbReference type="RefSeq" id="WP_162359245.1">
    <property type="nucleotide sequence ID" value="NZ_CP048209.1"/>
</dbReference>
<keyword evidence="5 7" id="KW-1133">Transmembrane helix</keyword>
<evidence type="ECO:0000313" key="10">
    <source>
        <dbReference type="Proteomes" id="UP000476064"/>
    </source>
</evidence>
<keyword evidence="4 7" id="KW-0812">Transmembrane</keyword>
<dbReference type="Pfam" id="PF00528">
    <property type="entry name" value="BPD_transp_1"/>
    <property type="match status" value="1"/>
</dbReference>
<organism evidence="9 10">
    <name type="scientific">Paenibacillus lycopersici</name>
    <dbReference type="NCBI Taxonomy" id="2704462"/>
    <lineage>
        <taxon>Bacteria</taxon>
        <taxon>Bacillati</taxon>
        <taxon>Bacillota</taxon>
        <taxon>Bacilli</taxon>
        <taxon>Bacillales</taxon>
        <taxon>Paenibacillaceae</taxon>
        <taxon>Paenibacillus</taxon>
    </lineage>
</organism>
<dbReference type="CDD" id="cd06261">
    <property type="entry name" value="TM_PBP2"/>
    <property type="match status" value="1"/>
</dbReference>
<feature type="transmembrane region" description="Helical" evidence="7">
    <location>
        <begin position="87"/>
        <end position="107"/>
    </location>
</feature>
<dbReference type="PANTHER" id="PTHR43744:SF6">
    <property type="entry name" value="ABC TRANSPORTER PERMEASE PROTEIN YESQ-RELATED"/>
    <property type="match status" value="1"/>
</dbReference>
<dbReference type="Proteomes" id="UP000476064">
    <property type="component" value="Chromosome"/>
</dbReference>
<comment type="similarity">
    <text evidence="7">Belongs to the binding-protein-dependent transport system permease family.</text>
</comment>
<feature type="domain" description="ABC transmembrane type-1" evidence="8">
    <location>
        <begin position="84"/>
        <end position="274"/>
    </location>
</feature>
<evidence type="ECO:0000256" key="6">
    <source>
        <dbReference type="ARBA" id="ARBA00023136"/>
    </source>
</evidence>
<gene>
    <name evidence="9" type="ORF">GXP70_24425</name>
</gene>
<keyword evidence="3" id="KW-1003">Cell membrane</keyword>
<evidence type="ECO:0000256" key="2">
    <source>
        <dbReference type="ARBA" id="ARBA00022448"/>
    </source>
</evidence>
<dbReference type="PROSITE" id="PS50928">
    <property type="entry name" value="ABC_TM1"/>
    <property type="match status" value="1"/>
</dbReference>
<dbReference type="InterPro" id="IPR000515">
    <property type="entry name" value="MetI-like"/>
</dbReference>
<keyword evidence="2 7" id="KW-0813">Transport</keyword>
<dbReference type="GO" id="GO:0055085">
    <property type="term" value="P:transmembrane transport"/>
    <property type="evidence" value="ECO:0007669"/>
    <property type="project" value="InterPro"/>
</dbReference>
<name>A0A6C0G5F8_9BACL</name>
<evidence type="ECO:0000259" key="8">
    <source>
        <dbReference type="PROSITE" id="PS50928"/>
    </source>
</evidence>
<feature type="transmembrane region" description="Helical" evidence="7">
    <location>
        <begin position="195"/>
        <end position="217"/>
    </location>
</feature>
<evidence type="ECO:0000256" key="3">
    <source>
        <dbReference type="ARBA" id="ARBA00022475"/>
    </source>
</evidence>
<dbReference type="EMBL" id="CP048209">
    <property type="protein sequence ID" value="QHT62814.1"/>
    <property type="molecule type" value="Genomic_DNA"/>
</dbReference>
<reference evidence="9 10" key="1">
    <citation type="submission" date="2020-01" db="EMBL/GenBank/DDBJ databases">
        <title>Paenibacillus sp. nov., isolated from tomato rhizosphere.</title>
        <authorList>
            <person name="Weon H.-Y."/>
            <person name="Lee S.A."/>
        </authorList>
    </citation>
    <scope>NUCLEOTIDE SEQUENCE [LARGE SCALE GENOMIC DNA]</scope>
    <source>
        <strain evidence="9 10">12200R-189</strain>
    </source>
</reference>
<evidence type="ECO:0000256" key="4">
    <source>
        <dbReference type="ARBA" id="ARBA00022692"/>
    </source>
</evidence>
<sequence length="289" mass="32338">MPAVKAVGSTSLSRQSRGAVKQAVTHLCLIVLGLSFLFPFVWMLSTALKPEAQIFVWPPEWIPDKFLWSNFPEALTFVPFGRYVTNTLTICIWAMAGTCVSSALVAYGFARIQWPGRNVLFIVMLSTMMLPSQVTMIPIFVIFQTIGWVGTFKPLIVPAFFGGAFFIFLLRQFFLTIPHELSEAAKIDGCSEFRTFWQIILPLAKPALATVALFTFINHWNDFMGPLIYLSNEKKFTVSLGLQQFIGQYGTRWGMLMAASTVATLPIIVLFFFAQRTFIQGISTTGIKG</sequence>
<evidence type="ECO:0000313" key="9">
    <source>
        <dbReference type="EMBL" id="QHT62814.1"/>
    </source>
</evidence>
<evidence type="ECO:0000256" key="1">
    <source>
        <dbReference type="ARBA" id="ARBA00004651"/>
    </source>
</evidence>
<dbReference type="InterPro" id="IPR035906">
    <property type="entry name" value="MetI-like_sf"/>
</dbReference>
<dbReference type="GO" id="GO:0005886">
    <property type="term" value="C:plasma membrane"/>
    <property type="evidence" value="ECO:0007669"/>
    <property type="project" value="UniProtKB-SubCell"/>
</dbReference>
<dbReference type="KEGG" id="plyc:GXP70_24425"/>
<protein>
    <submittedName>
        <fullName evidence="9">Carbohydrate ABC transporter permease</fullName>
    </submittedName>
</protein>
<dbReference type="AlphaFoldDB" id="A0A6C0G5F8"/>
<dbReference type="SUPFAM" id="SSF161098">
    <property type="entry name" value="MetI-like"/>
    <property type="match status" value="1"/>
</dbReference>
<evidence type="ECO:0000256" key="7">
    <source>
        <dbReference type="RuleBase" id="RU363032"/>
    </source>
</evidence>
<proteinExistence type="inferred from homology"/>
<keyword evidence="10" id="KW-1185">Reference proteome</keyword>
<feature type="transmembrane region" description="Helical" evidence="7">
    <location>
        <begin position="155"/>
        <end position="174"/>
    </location>
</feature>
<accession>A0A6C0G5F8</accession>
<feature type="transmembrane region" description="Helical" evidence="7">
    <location>
        <begin position="253"/>
        <end position="274"/>
    </location>
</feature>
<feature type="transmembrane region" description="Helical" evidence="7">
    <location>
        <begin position="23"/>
        <end position="42"/>
    </location>
</feature>
<dbReference type="PANTHER" id="PTHR43744">
    <property type="entry name" value="ABC TRANSPORTER PERMEASE PROTEIN MG189-RELATED-RELATED"/>
    <property type="match status" value="1"/>
</dbReference>
<dbReference type="Gene3D" id="1.10.3720.10">
    <property type="entry name" value="MetI-like"/>
    <property type="match status" value="1"/>
</dbReference>